<dbReference type="STRING" id="131310.A0A0N4ZTR6"/>
<dbReference type="Pfam" id="PF07801">
    <property type="entry name" value="DUF1647"/>
    <property type="match status" value="1"/>
</dbReference>
<dbReference type="InterPro" id="IPR029044">
    <property type="entry name" value="Nucleotide-diphossugar_trans"/>
</dbReference>
<dbReference type="Proteomes" id="UP000038045">
    <property type="component" value="Unplaced"/>
</dbReference>
<evidence type="ECO:0000313" key="1">
    <source>
        <dbReference type="Proteomes" id="UP000038045"/>
    </source>
</evidence>
<keyword evidence="1" id="KW-1185">Reference proteome</keyword>
<dbReference type="PANTHER" id="PTHR31389:SF4">
    <property type="entry name" value="LD39211P"/>
    <property type="match status" value="1"/>
</dbReference>
<organism evidence="1 2">
    <name type="scientific">Parastrongyloides trichosuri</name>
    <name type="common">Possum-specific nematode worm</name>
    <dbReference type="NCBI Taxonomy" id="131310"/>
    <lineage>
        <taxon>Eukaryota</taxon>
        <taxon>Metazoa</taxon>
        <taxon>Ecdysozoa</taxon>
        <taxon>Nematoda</taxon>
        <taxon>Chromadorea</taxon>
        <taxon>Rhabditida</taxon>
        <taxon>Tylenchina</taxon>
        <taxon>Panagrolaimomorpha</taxon>
        <taxon>Strongyloidoidea</taxon>
        <taxon>Strongyloididae</taxon>
        <taxon>Parastrongyloides</taxon>
    </lineage>
</organism>
<name>A0A0N4ZTR6_PARTI</name>
<dbReference type="PANTHER" id="PTHR31389">
    <property type="entry name" value="LD39211P"/>
    <property type="match status" value="1"/>
</dbReference>
<dbReference type="SUPFAM" id="SSF53448">
    <property type="entry name" value="Nucleotide-diphospho-sugar transferases"/>
    <property type="match status" value="1"/>
</dbReference>
<dbReference type="InterPro" id="IPR012444">
    <property type="entry name" value="DUF1647"/>
</dbReference>
<protein>
    <submittedName>
        <fullName evidence="2">Nucleotid_trans domain-containing protein</fullName>
    </submittedName>
</protein>
<sequence length="323" mass="38040">MLLLCINFYDCKKNDSKQLSSSDIIKIEEELCYDKKSRKKFNPNLYKYLKSLKIVNYENLITRDNYNPTFVMAVSNYFVPRGLALMKSIFENFPKSKLIVYDLGVSRKNVKKIKKTCNIIYKKFKFNYYPYHVSHLSNYAFKAIVISEALRDYGSIWYLDSSVSIRTSNLTKVYNLMNNKKSSYILHDPTGHGIAAGTDTDLYLYLPTNINEIVSKKSSMYQAGLIYVKKDKESIDKILKWYILCSLTKECISPKNAKQKCLKFLNNNYGYNKKHCHRYDQSIINILLWNAYKGDIYEYTSGVNDFYKIDRQQIGKWNKKWFC</sequence>
<reference evidence="2" key="1">
    <citation type="submission" date="2017-02" db="UniProtKB">
        <authorList>
            <consortium name="WormBaseParasite"/>
        </authorList>
    </citation>
    <scope>IDENTIFICATION</scope>
</reference>
<accession>A0A0N4ZTR6</accession>
<proteinExistence type="predicted"/>
<dbReference type="WBParaSite" id="PTRK_0001189400.1">
    <property type="protein sequence ID" value="PTRK_0001189400.1"/>
    <property type="gene ID" value="PTRK_0001189400"/>
</dbReference>
<evidence type="ECO:0000313" key="2">
    <source>
        <dbReference type="WBParaSite" id="PTRK_0001189400.1"/>
    </source>
</evidence>
<dbReference type="Gene3D" id="3.90.550.10">
    <property type="entry name" value="Spore Coat Polysaccharide Biosynthesis Protein SpsA, Chain A"/>
    <property type="match status" value="1"/>
</dbReference>
<dbReference type="AlphaFoldDB" id="A0A0N4ZTR6"/>